<dbReference type="OrthoDB" id="5403091at2759"/>
<dbReference type="InterPro" id="IPR022085">
    <property type="entry name" value="OpdG"/>
</dbReference>
<evidence type="ECO:0000313" key="1">
    <source>
        <dbReference type="EMBL" id="RAL10693.1"/>
    </source>
</evidence>
<proteinExistence type="predicted"/>
<accession>A0A395HTF2</accession>
<dbReference type="GeneID" id="37199758"/>
<gene>
    <name evidence="1" type="ORF">BO97DRAFT_406711</name>
</gene>
<dbReference type="InterPro" id="IPR053204">
    <property type="entry name" value="Oxopyrrolidines_Biosynth-assoc"/>
</dbReference>
<dbReference type="RefSeq" id="XP_025549847.1">
    <property type="nucleotide sequence ID" value="XM_025695469.1"/>
</dbReference>
<sequence>MSDSPMEPPSEPNDEEFSYAKFSIEYRESLLADVERGNLDELRDSVYNRYYSTSSGFGSSGESFQELEPAIRDLWFAFHVWASNISHVAPEHDRVVLDFVRIQGSGPLRRLLKDSDHELEVARGPAGALWSDLPFFLEDTITYFFKHFPTMKPDHRLNFTHFVAKVASTGLLQDRVTEVGLLTFREALETSRPLGSLQHPDDWENLQGLSDMSVAAFFPAIRAWVFEHGRKMINLCDVSWKECDASSGLGGPLFLASELSQKSPSGLSPGRWLFWIKRVDEIHQRATEAGETKLADEAWATLELMLNPLEDRDCPVSRAYHATPDDFIRTKWPEFWASRILEDEDEGSETREAEAEN</sequence>
<dbReference type="VEuPathDB" id="FungiDB:BO97DRAFT_406711"/>
<organism evidence="1 2">
    <name type="scientific">Aspergillus homomorphus (strain CBS 101889)</name>
    <dbReference type="NCBI Taxonomy" id="1450537"/>
    <lineage>
        <taxon>Eukaryota</taxon>
        <taxon>Fungi</taxon>
        <taxon>Dikarya</taxon>
        <taxon>Ascomycota</taxon>
        <taxon>Pezizomycotina</taxon>
        <taxon>Eurotiomycetes</taxon>
        <taxon>Eurotiomycetidae</taxon>
        <taxon>Eurotiales</taxon>
        <taxon>Aspergillaceae</taxon>
        <taxon>Aspergillus</taxon>
        <taxon>Aspergillus subgen. Circumdati</taxon>
    </lineage>
</organism>
<dbReference type="Proteomes" id="UP000248961">
    <property type="component" value="Unassembled WGS sequence"/>
</dbReference>
<dbReference type="PANTHER" id="PTHR38797:SF7">
    <property type="entry name" value="TRANSCRIPTION FACTOR DOMAIN-CONTAINING PROTEIN"/>
    <property type="match status" value="1"/>
</dbReference>
<dbReference type="Pfam" id="PF12311">
    <property type="entry name" value="DUF3632"/>
    <property type="match status" value="1"/>
</dbReference>
<protein>
    <submittedName>
        <fullName evidence="1">Uncharacterized protein</fullName>
    </submittedName>
</protein>
<dbReference type="PANTHER" id="PTHR38797">
    <property type="entry name" value="NUCLEAR PORE COMPLEX PROTEIN NUP85-RELATED"/>
    <property type="match status" value="1"/>
</dbReference>
<reference evidence="1 2" key="1">
    <citation type="submission" date="2018-02" db="EMBL/GenBank/DDBJ databases">
        <title>The genomes of Aspergillus section Nigri reveals drivers in fungal speciation.</title>
        <authorList>
            <consortium name="DOE Joint Genome Institute"/>
            <person name="Vesth T.C."/>
            <person name="Nybo J."/>
            <person name="Theobald S."/>
            <person name="Brandl J."/>
            <person name="Frisvad J.C."/>
            <person name="Nielsen K.F."/>
            <person name="Lyhne E.K."/>
            <person name="Kogle M.E."/>
            <person name="Kuo A."/>
            <person name="Riley R."/>
            <person name="Clum A."/>
            <person name="Nolan M."/>
            <person name="Lipzen A."/>
            <person name="Salamov A."/>
            <person name="Henrissat B."/>
            <person name="Wiebenga A."/>
            <person name="De vries R.P."/>
            <person name="Grigoriev I.V."/>
            <person name="Mortensen U.H."/>
            <person name="Andersen M.R."/>
            <person name="Baker S.E."/>
        </authorList>
    </citation>
    <scope>NUCLEOTIDE SEQUENCE [LARGE SCALE GENOMIC DNA]</scope>
    <source>
        <strain evidence="1 2">CBS 101889</strain>
    </source>
</reference>
<dbReference type="AlphaFoldDB" id="A0A395HTF2"/>
<name>A0A395HTF2_ASPHC</name>
<evidence type="ECO:0000313" key="2">
    <source>
        <dbReference type="Proteomes" id="UP000248961"/>
    </source>
</evidence>
<dbReference type="EMBL" id="KZ824293">
    <property type="protein sequence ID" value="RAL10693.1"/>
    <property type="molecule type" value="Genomic_DNA"/>
</dbReference>
<keyword evidence="2" id="KW-1185">Reference proteome</keyword>